<evidence type="ECO:0000313" key="3">
    <source>
        <dbReference type="EMBL" id="BCE92176.1"/>
    </source>
</evidence>
<proteinExistence type="predicted"/>
<organism evidence="3">
    <name type="scientific">Bradyrhizobium diazoefficiens</name>
    <dbReference type="NCBI Taxonomy" id="1355477"/>
    <lineage>
        <taxon>Bacteria</taxon>
        <taxon>Pseudomonadati</taxon>
        <taxon>Pseudomonadota</taxon>
        <taxon>Alphaproteobacteria</taxon>
        <taxon>Hyphomicrobiales</taxon>
        <taxon>Nitrobacteraceae</taxon>
        <taxon>Bradyrhizobium</taxon>
    </lineage>
</organism>
<gene>
    <name evidence="3" type="ORF">XF10B_49740</name>
    <name evidence="1" type="ORF">XF1B_50770</name>
    <name evidence="2" type="ORF">XF4B_50090</name>
</gene>
<dbReference type="EMBL" id="AP023091">
    <property type="protein sequence ID" value="BCE22396.1"/>
    <property type="molecule type" value="Genomic_DNA"/>
</dbReference>
<sequence>MIQRTAGAAAAAKNPEKTIRATLERARASHIRKGFPSSEIERDLLELEAAIRSQVNSILARHGVAR</sequence>
<reference evidence="2" key="3">
    <citation type="submission" date="2020-05" db="EMBL/GenBank/DDBJ databases">
        <title>Complete genome sequence of Bradyrhizobium diazoefficiens XF4 isolated from soybean nodule.</title>
        <authorList>
            <person name="Noda R."/>
            <person name="Kakizaki K."/>
            <person name="Minamisawa K."/>
        </authorList>
    </citation>
    <scope>NUCLEOTIDE SEQUENCE</scope>
    <source>
        <strain evidence="2">XF4</strain>
    </source>
</reference>
<protein>
    <submittedName>
        <fullName evidence="3">Uncharacterized protein</fullName>
    </submittedName>
</protein>
<evidence type="ECO:0000313" key="2">
    <source>
        <dbReference type="EMBL" id="BCE48660.1"/>
    </source>
</evidence>
<accession>A0A810CSW3</accession>
<evidence type="ECO:0000313" key="1">
    <source>
        <dbReference type="EMBL" id="BCE22396.1"/>
    </source>
</evidence>
<dbReference type="AlphaFoldDB" id="A0A810CSW3"/>
<reference evidence="3" key="2">
    <citation type="submission" date="2020-05" db="EMBL/GenBank/DDBJ databases">
        <title>Complete genome sequence of Bradyrhizobium diazoefficiens XF10 isolated from soybean nodule.</title>
        <authorList>
            <person name="Noda R."/>
            <person name="Kakizaki K."/>
            <person name="Minamisawa K."/>
        </authorList>
    </citation>
    <scope>NUCLEOTIDE SEQUENCE</scope>
    <source>
        <strain evidence="3">XF10</strain>
    </source>
</reference>
<dbReference type="EMBL" id="AP023099">
    <property type="protein sequence ID" value="BCE92176.1"/>
    <property type="molecule type" value="Genomic_DNA"/>
</dbReference>
<reference evidence="1" key="1">
    <citation type="submission" date="2020-05" db="EMBL/GenBank/DDBJ databases">
        <title>Complete genome sequence of Bradyrhizobium diazoefficiens XF1 isolated from soybean nodule.</title>
        <authorList>
            <person name="Noda R."/>
            <person name="Kakizaki K."/>
            <person name="Minamisawa K."/>
        </authorList>
    </citation>
    <scope>NUCLEOTIDE SEQUENCE</scope>
    <source>
        <strain evidence="1">XF1</strain>
    </source>
</reference>
<dbReference type="EMBL" id="AP023094">
    <property type="protein sequence ID" value="BCE48660.1"/>
    <property type="molecule type" value="Genomic_DNA"/>
</dbReference>
<name>A0A810CSW3_9BRAD</name>